<feature type="region of interest" description="Disordered" evidence="5">
    <location>
        <begin position="798"/>
        <end position="833"/>
    </location>
</feature>
<feature type="region of interest" description="Disordered" evidence="5">
    <location>
        <begin position="679"/>
        <end position="768"/>
    </location>
</feature>
<sequence>MRSERRENFVVSQSVRRRDAAENSTKARALCGARSQIFCQCKIPREIYTIRVNLSIIYGSKKQNGSAFRTNSLGSGTRTPPLERKSKFSIGKLLRPWKWKRKKKSDKLEAVSRTLERKISVRANRDELVQKGILLPESPLTPPISEPGETVPSPYPPSGFQQVAEKQMPQGPPPAYPTITQMQHMPINPALLQQQLLQNPHFAQANANNNLTAQLRIARLHFRPLRLEFRPAAPERHHRSVLVFLLRKFHHGALTVCSSFTLKNRFHITQVWYEERKRGRRRQAPPSAVSLIRPLDSGGGGSRPPRRRFFTILYGQCLHPSSGMCLCSGPERVARLRRGRLTIDDGLHHGLRPTLPSAFSTPDTAKIETNATHPRDTLPKSGIKSAAGGYTAATSSDGNDPTGRSDAHAQQSDRRAATPVKADPPPRPVGPALAAKNAAMSGVGFLVKTFTPSGRRRKRCEKQQHKLELPGYGQCQPDVVPYWDTAVPITPPAAFLPPRIQEVVVSRGGIDRGSPPPASRPTRTPPLTAARKRAIKQSRDLFSTTLPKSRRARFHMLRFLRKIVHSAKGGVGGGMIDGCTRSPTGTKKFYRGKENGEPKKEKTDGAAHNGALSPNGDTPSQVTQPPGMEATPGKPERPNTLGHARLTRRLLCYHSEHCECLLNEVVRFLASKGQCVAVNDGPQGPPGSTPPPHEKQSHNIPPPPMSDPGLMLSDLPEPPIPVSEIGPIPPPPMFSSPSPVPNRLSPPPPQMGDYEYEENEDDDGDEIDFENLDENSYMFRMPQPDPAIDTSRIDEIPAKEPKFNAIPLKSALKKKSSGGSGPGTPQNTPTQENRPLTIRQAQSEHNASFNSKPVKFGIGLPCTLENKENARPYVIKEDSSDSDSNDGPINYRDEDREVSDDNRLALKIARKESLSLKLSLRPDRQELINRNILQIQSENERQEAKEAIGARLIRRLSMRPTQEELEERNILKKQSPAEEKKQKEEKKRFLLRKLSFRPTVEELKEKKIIRFNDYIEVTQAHDYDRRADKPWTRLTPKDKAAIRKELNEFKSSEMAVHEGSRHLTR</sequence>
<feature type="region of interest" description="Disordered" evidence="5">
    <location>
        <begin position="575"/>
        <end position="641"/>
    </location>
</feature>
<feature type="compositionally biased region" description="Pro residues" evidence="5">
    <location>
        <begin position="716"/>
        <end position="750"/>
    </location>
</feature>
<feature type="compositionally biased region" description="Acidic residues" evidence="5">
    <location>
        <begin position="754"/>
        <end position="768"/>
    </location>
</feature>
<dbReference type="InterPro" id="IPR004018">
    <property type="entry name" value="RPEL_repeat"/>
</dbReference>
<feature type="compositionally biased region" description="Basic and acidic residues" evidence="5">
    <location>
        <begin position="967"/>
        <end position="984"/>
    </location>
</feature>
<feature type="region of interest" description="Disordered" evidence="5">
    <location>
        <begin position="368"/>
        <end position="433"/>
    </location>
</feature>
<evidence type="ECO:0000256" key="1">
    <source>
        <dbReference type="ARBA" id="ARBA00009795"/>
    </source>
</evidence>
<dbReference type="Proteomes" id="UP000719412">
    <property type="component" value="Unassembled WGS sequence"/>
</dbReference>
<feature type="compositionally biased region" description="Low complexity" evidence="5">
    <location>
        <begin position="385"/>
        <end position="396"/>
    </location>
</feature>
<organism evidence="6 7">
    <name type="scientific">Tenebrio molitor</name>
    <name type="common">Yellow mealworm beetle</name>
    <dbReference type="NCBI Taxonomy" id="7067"/>
    <lineage>
        <taxon>Eukaryota</taxon>
        <taxon>Metazoa</taxon>
        <taxon>Ecdysozoa</taxon>
        <taxon>Arthropoda</taxon>
        <taxon>Hexapoda</taxon>
        <taxon>Insecta</taxon>
        <taxon>Pterygota</taxon>
        <taxon>Neoptera</taxon>
        <taxon>Endopterygota</taxon>
        <taxon>Coleoptera</taxon>
        <taxon>Polyphaga</taxon>
        <taxon>Cucujiformia</taxon>
        <taxon>Tenebrionidae</taxon>
        <taxon>Tenebrio</taxon>
    </lineage>
</organism>
<evidence type="ECO:0000256" key="4">
    <source>
        <dbReference type="PROSITE-ProRule" id="PRU00401"/>
    </source>
</evidence>
<feature type="region of interest" description="Disordered" evidence="5">
    <location>
        <begin position="873"/>
        <end position="899"/>
    </location>
</feature>
<dbReference type="PANTHER" id="PTHR12751:SF18">
    <property type="entry name" value="PHOSPHATASE AND ACTIN REGULATOR 1"/>
    <property type="match status" value="1"/>
</dbReference>
<keyword evidence="7" id="KW-1185">Reference proteome</keyword>
<comment type="caution">
    <text evidence="6">The sequence shown here is derived from an EMBL/GenBank/DDBJ whole genome shotgun (WGS) entry which is preliminary data.</text>
</comment>
<dbReference type="AlphaFoldDB" id="A0A8J6H7A6"/>
<feature type="compositionally biased region" description="Polar residues" evidence="5">
    <location>
        <begin position="615"/>
        <end position="624"/>
    </location>
</feature>
<dbReference type="SMART" id="SM00707">
    <property type="entry name" value="RPEL"/>
    <property type="match status" value="4"/>
</dbReference>
<comment type="similarity">
    <text evidence="1">Belongs to the phosphatase and actin regulator family.</text>
</comment>
<feature type="repeat" description="RPEL" evidence="4">
    <location>
        <begin position="950"/>
        <end position="975"/>
    </location>
</feature>
<feature type="repeat" description="RPEL" evidence="4">
    <location>
        <begin position="912"/>
        <end position="937"/>
    </location>
</feature>
<evidence type="ECO:0000256" key="2">
    <source>
        <dbReference type="ARBA" id="ARBA00022737"/>
    </source>
</evidence>
<feature type="compositionally biased region" description="Low complexity" evidence="5">
    <location>
        <begin position="520"/>
        <end position="529"/>
    </location>
</feature>
<evidence type="ECO:0000256" key="5">
    <source>
        <dbReference type="SAM" id="MobiDB-lite"/>
    </source>
</evidence>
<name>A0A8J6H7A6_TENMO</name>
<dbReference type="EMBL" id="JABDTM020028658">
    <property type="protein sequence ID" value="KAH0808578.1"/>
    <property type="molecule type" value="Genomic_DNA"/>
</dbReference>
<feature type="compositionally biased region" description="Basic and acidic residues" evidence="5">
    <location>
        <begin position="591"/>
        <end position="605"/>
    </location>
</feature>
<reference evidence="6" key="2">
    <citation type="submission" date="2021-08" db="EMBL/GenBank/DDBJ databases">
        <authorList>
            <person name="Eriksson T."/>
        </authorList>
    </citation>
    <scope>NUCLEOTIDE SEQUENCE</scope>
    <source>
        <strain evidence="6">Stoneville</strain>
        <tissue evidence="6">Whole head</tissue>
    </source>
</reference>
<feature type="compositionally biased region" description="Polar residues" evidence="5">
    <location>
        <begin position="824"/>
        <end position="833"/>
    </location>
</feature>
<keyword evidence="2" id="KW-0677">Repeat</keyword>
<dbReference type="GO" id="GO:0030036">
    <property type="term" value="P:actin cytoskeleton organization"/>
    <property type="evidence" value="ECO:0007669"/>
    <property type="project" value="TreeGrafter"/>
</dbReference>
<dbReference type="Pfam" id="PF02755">
    <property type="entry name" value="RPEL"/>
    <property type="match status" value="4"/>
</dbReference>
<dbReference type="Gene3D" id="6.10.140.2130">
    <property type="match status" value="3"/>
</dbReference>
<accession>A0A8J6H7A6</accession>
<feature type="region of interest" description="Disordered" evidence="5">
    <location>
        <begin position="508"/>
        <end position="530"/>
    </location>
</feature>
<evidence type="ECO:0000313" key="6">
    <source>
        <dbReference type="EMBL" id="KAH0808578.1"/>
    </source>
</evidence>
<feature type="repeat" description="RPEL" evidence="4">
    <location>
        <begin position="113"/>
        <end position="138"/>
    </location>
</feature>
<reference evidence="6" key="1">
    <citation type="journal article" date="2020" name="J Insects Food Feed">
        <title>The yellow mealworm (Tenebrio molitor) genome: a resource for the emerging insects as food and feed industry.</title>
        <authorList>
            <person name="Eriksson T."/>
            <person name="Andere A."/>
            <person name="Kelstrup H."/>
            <person name="Emery V."/>
            <person name="Picard C."/>
        </authorList>
    </citation>
    <scope>NUCLEOTIDE SEQUENCE</scope>
    <source>
        <strain evidence="6">Stoneville</strain>
        <tissue evidence="6">Whole head</tissue>
    </source>
</reference>
<dbReference type="GO" id="GO:0003779">
    <property type="term" value="F:actin binding"/>
    <property type="evidence" value="ECO:0007669"/>
    <property type="project" value="UniProtKB-KW"/>
</dbReference>
<feature type="region of interest" description="Disordered" evidence="5">
    <location>
        <begin position="277"/>
        <end position="304"/>
    </location>
</feature>
<feature type="compositionally biased region" description="Basic and acidic residues" evidence="5">
    <location>
        <begin position="403"/>
        <end position="416"/>
    </location>
</feature>
<gene>
    <name evidence="6" type="ORF">GEV33_014213</name>
</gene>
<evidence type="ECO:0000256" key="3">
    <source>
        <dbReference type="ARBA" id="ARBA00023203"/>
    </source>
</evidence>
<feature type="region of interest" description="Disordered" evidence="5">
    <location>
        <begin position="963"/>
        <end position="984"/>
    </location>
</feature>
<dbReference type="PROSITE" id="PS51073">
    <property type="entry name" value="RPEL"/>
    <property type="match status" value="4"/>
</dbReference>
<feature type="repeat" description="RPEL" evidence="4">
    <location>
        <begin position="988"/>
        <end position="1013"/>
    </location>
</feature>
<keyword evidence="3" id="KW-0009">Actin-binding</keyword>
<protein>
    <recommendedName>
        <fullName evidence="8">Phosphatase and actin regulator 4</fullName>
    </recommendedName>
</protein>
<dbReference type="PANTHER" id="PTHR12751">
    <property type="entry name" value="PHOSPHATASE AND ACTIN REGULATOR PHACTR"/>
    <property type="match status" value="1"/>
</dbReference>
<proteinExistence type="inferred from homology"/>
<evidence type="ECO:0008006" key="8">
    <source>
        <dbReference type="Google" id="ProtNLM"/>
    </source>
</evidence>
<evidence type="ECO:0000313" key="7">
    <source>
        <dbReference type="Proteomes" id="UP000719412"/>
    </source>
</evidence>